<dbReference type="GO" id="GO:0009244">
    <property type="term" value="P:lipopolysaccharide core region biosynthetic process"/>
    <property type="evidence" value="ECO:0007669"/>
    <property type="project" value="TreeGrafter"/>
</dbReference>
<accession>A0A831YAL4</accession>
<dbReference type="EMBL" id="DSFC01000026">
    <property type="protein sequence ID" value="HEV08862.1"/>
    <property type="molecule type" value="Genomic_DNA"/>
</dbReference>
<dbReference type="GO" id="GO:0005829">
    <property type="term" value="C:cytosol"/>
    <property type="evidence" value="ECO:0007669"/>
    <property type="project" value="TreeGrafter"/>
</dbReference>
<evidence type="ECO:0000313" key="3">
    <source>
        <dbReference type="EMBL" id="HEV08862.1"/>
    </source>
</evidence>
<evidence type="ECO:0000256" key="1">
    <source>
        <dbReference type="ARBA" id="ARBA00022676"/>
    </source>
</evidence>
<evidence type="ECO:0000256" key="2">
    <source>
        <dbReference type="ARBA" id="ARBA00022679"/>
    </source>
</evidence>
<dbReference type="Gene3D" id="3.40.50.2000">
    <property type="entry name" value="Glycogen Phosphorylase B"/>
    <property type="match status" value="2"/>
</dbReference>
<dbReference type="AlphaFoldDB" id="A0A831YAL4"/>
<comment type="caution">
    <text evidence="3">The sequence shown here is derived from an EMBL/GenBank/DDBJ whole genome shotgun (WGS) entry which is preliminary data.</text>
</comment>
<proteinExistence type="predicted"/>
<keyword evidence="2" id="KW-0808">Transferase</keyword>
<protein>
    <submittedName>
        <fullName evidence="3">Lipopolysaccharide heptosyltransferase family protein</fullName>
    </submittedName>
</protein>
<dbReference type="SUPFAM" id="SSF53756">
    <property type="entry name" value="UDP-Glycosyltransferase/glycogen phosphorylase"/>
    <property type="match status" value="1"/>
</dbReference>
<dbReference type="InterPro" id="IPR002201">
    <property type="entry name" value="Glyco_trans_9"/>
</dbReference>
<dbReference type="GO" id="GO:0008713">
    <property type="term" value="F:ADP-heptose-lipopolysaccharide heptosyltransferase activity"/>
    <property type="evidence" value="ECO:0007669"/>
    <property type="project" value="TreeGrafter"/>
</dbReference>
<dbReference type="PANTHER" id="PTHR30160">
    <property type="entry name" value="TETRAACYLDISACCHARIDE 4'-KINASE-RELATED"/>
    <property type="match status" value="1"/>
</dbReference>
<keyword evidence="1" id="KW-0328">Glycosyltransferase</keyword>
<dbReference type="PANTHER" id="PTHR30160:SF1">
    <property type="entry name" value="LIPOPOLYSACCHARIDE 1,2-N-ACETYLGLUCOSAMINETRANSFERASE-RELATED"/>
    <property type="match status" value="1"/>
</dbReference>
<reference evidence="3" key="1">
    <citation type="journal article" date="2020" name="mSystems">
        <title>Genome- and Community-Level Interaction Insights into Carbon Utilization and Element Cycling Functions of Hydrothermarchaeota in Hydrothermal Sediment.</title>
        <authorList>
            <person name="Zhou Z."/>
            <person name="Liu Y."/>
            <person name="Xu W."/>
            <person name="Pan J."/>
            <person name="Luo Z.H."/>
            <person name="Li M."/>
        </authorList>
    </citation>
    <scope>NUCLEOTIDE SEQUENCE [LARGE SCALE GENOMIC DNA]</scope>
    <source>
        <strain evidence="3">SpSt-1257</strain>
    </source>
</reference>
<dbReference type="Pfam" id="PF01075">
    <property type="entry name" value="Glyco_transf_9"/>
    <property type="match status" value="1"/>
</dbReference>
<organism evidence="3">
    <name type="scientific">Sulfurihydrogenibium azorense</name>
    <dbReference type="NCBI Taxonomy" id="309806"/>
    <lineage>
        <taxon>Bacteria</taxon>
        <taxon>Pseudomonadati</taxon>
        <taxon>Aquificota</taxon>
        <taxon>Aquificia</taxon>
        <taxon>Aquificales</taxon>
        <taxon>Hydrogenothermaceae</taxon>
        <taxon>Sulfurihydrogenibium</taxon>
    </lineage>
</organism>
<dbReference type="Proteomes" id="UP000885621">
    <property type="component" value="Unassembled WGS sequence"/>
</dbReference>
<gene>
    <name evidence="3" type="ORF">ENO34_00505</name>
</gene>
<name>A0A831YAL4_9AQUI</name>
<sequence>MIKGHSAGIGDILRSSAAWRALKDRFPSAKLNLLFLSNNPGYPSEKLIAKHHLLDSFYVIDKHYFNSVRLFLKALKKSDEVIKKVNPDFIIDFEPYGLESTIVSMIGRFKYGIKTLGINEVFPRGLLYTFFSGSVRAFKKKYGIDILNYTDRDFVVLDKLEIKRGNIQIEIKETPEAKKFREKIKKELGLDDNVLIVNIGCGTPDALPKRPDLKIYEEIVYYAYSKYGLIPVLIGADFERQVNQQFIEMYLKKHNHPIFDIAGQTDILESVGAINLGKIVVSSDSGPYHIAVALRKPTLALFNFNNQEHFHHNEWTVCRVVKPNPNIQQLKEDIDYLYSVDSFKSHANF</sequence>
<dbReference type="InterPro" id="IPR051199">
    <property type="entry name" value="LPS_LOS_Heptosyltrfase"/>
</dbReference>